<proteinExistence type="predicted"/>
<dbReference type="Pfam" id="PF00549">
    <property type="entry name" value="Ligase_CoA"/>
    <property type="match status" value="1"/>
</dbReference>
<dbReference type="PANTHER" id="PTHR11117:SF24">
    <property type="entry name" value="PROTEIN FDRA"/>
    <property type="match status" value="1"/>
</dbReference>
<accession>A0ABP6SX51</accession>
<reference evidence="3" key="1">
    <citation type="journal article" date="2019" name="Int. J. Syst. Evol. Microbiol.">
        <title>The Global Catalogue of Microorganisms (GCM) 10K type strain sequencing project: providing services to taxonomists for standard genome sequencing and annotation.</title>
        <authorList>
            <consortium name="The Broad Institute Genomics Platform"/>
            <consortium name="The Broad Institute Genome Sequencing Center for Infectious Disease"/>
            <person name="Wu L."/>
            <person name="Ma J."/>
        </authorList>
    </citation>
    <scope>NUCLEOTIDE SEQUENCE [LARGE SCALE GENOMIC DNA]</scope>
    <source>
        <strain evidence="3">JCM 9458</strain>
    </source>
</reference>
<dbReference type="InterPro" id="IPR005811">
    <property type="entry name" value="SUCC_ACL_C"/>
</dbReference>
<feature type="domain" description="ATP-citrate synthase/succinyl-CoA ligase C-terminal" evidence="1">
    <location>
        <begin position="337"/>
        <end position="495"/>
    </location>
</feature>
<evidence type="ECO:0000313" key="3">
    <source>
        <dbReference type="Proteomes" id="UP001501676"/>
    </source>
</evidence>
<sequence length="504" mass="50719">MTALHHIELRRGTYRDSVQLLGVSQAVGALDGVTGAMVAMGTELNLELIAGMGFGIPDDATAGDMVVAIAAVDEAARDAALAALEAALAAKTPQPTGDTTLPPPRTVGAAVNTAGATLALISTPGRYAFTDAMDALDAGASVLVFSDNVPVEQEIALKDRAAERGLIVMGPDCGTAVVGGVGLGFANVVRPGPVGLVAASGTGAQQAMTLLDAAGVGVSHCLGVGGRDLSTAVAGRSTLAALDALDADPATEVILVISKPPADEVASRVRAHAEKLSKPVVFGLLGSGRPDLTAVVTEVLGALGRSAPSPWPRWLPSDEPRDLAAPFGSGSGSLRGLFSGGTLCDEAMVIASAALGPIRSNIPLEPSWALARDLKADGHVMIDFGDDTLTAGRPHPMIDGTLRLERLATEAADPSCRVVLLDVVLGHGAHPDPAGELAPAIAAAVLAADRAFDVVVALVGSAGDPQGLERQATALQGVGARVFSSNAEAAREAVAILNPAEVTE</sequence>
<protein>
    <submittedName>
        <fullName evidence="2">Acyl-CoA synthetase FdrA</fullName>
    </submittedName>
</protein>
<dbReference type="SUPFAM" id="SSF52210">
    <property type="entry name" value="Succinyl-CoA synthetase domains"/>
    <property type="match status" value="2"/>
</dbReference>
<evidence type="ECO:0000259" key="1">
    <source>
        <dbReference type="Pfam" id="PF00549"/>
    </source>
</evidence>
<evidence type="ECO:0000313" key="2">
    <source>
        <dbReference type="EMBL" id="GAA3386661.1"/>
    </source>
</evidence>
<dbReference type="Gene3D" id="3.40.50.720">
    <property type="entry name" value="NAD(P)-binding Rossmann-like Domain"/>
    <property type="match status" value="1"/>
</dbReference>
<keyword evidence="3" id="KW-1185">Reference proteome</keyword>
<dbReference type="Gene3D" id="3.40.50.261">
    <property type="entry name" value="Succinyl-CoA synthetase domains"/>
    <property type="match status" value="2"/>
</dbReference>
<name>A0ABP6SX51_9ACTN</name>
<dbReference type="InterPro" id="IPR016102">
    <property type="entry name" value="Succinyl-CoA_synth-like"/>
</dbReference>
<comment type="caution">
    <text evidence="2">The sequence shown here is derived from an EMBL/GenBank/DDBJ whole genome shotgun (WGS) entry which is preliminary data.</text>
</comment>
<dbReference type="Proteomes" id="UP001501676">
    <property type="component" value="Unassembled WGS sequence"/>
</dbReference>
<dbReference type="EMBL" id="BAAAYN010000017">
    <property type="protein sequence ID" value="GAA3386661.1"/>
    <property type="molecule type" value="Genomic_DNA"/>
</dbReference>
<dbReference type="RefSeq" id="WP_345728277.1">
    <property type="nucleotide sequence ID" value="NZ_BAAAYN010000017.1"/>
</dbReference>
<dbReference type="PANTHER" id="PTHR11117">
    <property type="entry name" value="SUCCINYL-COA LIGASE SUBUNIT ALPHA"/>
    <property type="match status" value="1"/>
</dbReference>
<organism evidence="2 3">
    <name type="scientific">Cryptosporangium minutisporangium</name>
    <dbReference type="NCBI Taxonomy" id="113569"/>
    <lineage>
        <taxon>Bacteria</taxon>
        <taxon>Bacillati</taxon>
        <taxon>Actinomycetota</taxon>
        <taxon>Actinomycetes</taxon>
        <taxon>Cryptosporangiales</taxon>
        <taxon>Cryptosporangiaceae</taxon>
        <taxon>Cryptosporangium</taxon>
    </lineage>
</organism>
<gene>
    <name evidence="2" type="primary">fdrA</name>
    <name evidence="2" type="ORF">GCM10020369_25670</name>
</gene>